<evidence type="ECO:0000313" key="2">
    <source>
        <dbReference type="Proteomes" id="UP001632038"/>
    </source>
</evidence>
<keyword evidence="2" id="KW-1185">Reference proteome</keyword>
<comment type="caution">
    <text evidence="1">The sequence shown here is derived from an EMBL/GenBank/DDBJ whole genome shotgun (WGS) entry which is preliminary data.</text>
</comment>
<dbReference type="AlphaFoldDB" id="A0ABD3CYK5"/>
<name>A0ABD3CYK5_9LAMI</name>
<proteinExistence type="predicted"/>
<evidence type="ECO:0000313" key="1">
    <source>
        <dbReference type="EMBL" id="KAL3634552.1"/>
    </source>
</evidence>
<dbReference type="EMBL" id="JAVIJP010000028">
    <property type="protein sequence ID" value="KAL3634552.1"/>
    <property type="molecule type" value="Genomic_DNA"/>
</dbReference>
<dbReference type="Proteomes" id="UP001632038">
    <property type="component" value="Unassembled WGS sequence"/>
</dbReference>
<reference evidence="2" key="1">
    <citation type="journal article" date="2024" name="IScience">
        <title>Strigolactones Initiate the Formation of Haustorium-like Structures in Castilleja.</title>
        <authorList>
            <person name="Buerger M."/>
            <person name="Peterson D."/>
            <person name="Chory J."/>
        </authorList>
    </citation>
    <scope>NUCLEOTIDE SEQUENCE [LARGE SCALE GENOMIC DNA]</scope>
</reference>
<gene>
    <name evidence="1" type="ORF">CASFOL_021606</name>
</gene>
<accession>A0ABD3CYK5</accession>
<protein>
    <submittedName>
        <fullName evidence="1">Uncharacterized protein</fullName>
    </submittedName>
</protein>
<organism evidence="1 2">
    <name type="scientific">Castilleja foliolosa</name>
    <dbReference type="NCBI Taxonomy" id="1961234"/>
    <lineage>
        <taxon>Eukaryota</taxon>
        <taxon>Viridiplantae</taxon>
        <taxon>Streptophyta</taxon>
        <taxon>Embryophyta</taxon>
        <taxon>Tracheophyta</taxon>
        <taxon>Spermatophyta</taxon>
        <taxon>Magnoliopsida</taxon>
        <taxon>eudicotyledons</taxon>
        <taxon>Gunneridae</taxon>
        <taxon>Pentapetalae</taxon>
        <taxon>asterids</taxon>
        <taxon>lamiids</taxon>
        <taxon>Lamiales</taxon>
        <taxon>Orobanchaceae</taxon>
        <taxon>Pedicularideae</taxon>
        <taxon>Castillejinae</taxon>
        <taxon>Castilleja</taxon>
    </lineage>
</organism>
<sequence>MLTVDEGTIYRTHVPHVEQAQPTIWEKNVGLKFKMP</sequence>